<feature type="compositionally biased region" description="Basic and acidic residues" evidence="1">
    <location>
        <begin position="14"/>
        <end position="27"/>
    </location>
</feature>
<proteinExistence type="predicted"/>
<reference evidence="2 3" key="1">
    <citation type="submission" date="2023-07" db="EMBL/GenBank/DDBJ databases">
        <title>Genomic Encyclopedia of Type Strains, Phase IV (KMG-IV): sequencing the most valuable type-strain genomes for metagenomic binning, comparative biology and taxonomic classification.</title>
        <authorList>
            <person name="Goeker M."/>
        </authorList>
    </citation>
    <scope>NUCLEOTIDE SEQUENCE [LARGE SCALE GENOMIC DNA]</scope>
    <source>
        <strain evidence="2 3">DSM 1400</strain>
    </source>
</reference>
<evidence type="ECO:0000256" key="1">
    <source>
        <dbReference type="SAM" id="MobiDB-lite"/>
    </source>
</evidence>
<evidence type="ECO:0000313" key="3">
    <source>
        <dbReference type="Proteomes" id="UP001224418"/>
    </source>
</evidence>
<dbReference type="Proteomes" id="UP001224418">
    <property type="component" value="Unassembled WGS sequence"/>
</dbReference>
<accession>A0ABU0JP06</accession>
<organism evidence="2 3">
    <name type="scientific">Hathewaya limosa</name>
    <name type="common">Clostridium limosum</name>
    <dbReference type="NCBI Taxonomy" id="1536"/>
    <lineage>
        <taxon>Bacteria</taxon>
        <taxon>Bacillati</taxon>
        <taxon>Bacillota</taxon>
        <taxon>Clostridia</taxon>
        <taxon>Eubacteriales</taxon>
        <taxon>Clostridiaceae</taxon>
        <taxon>Hathewaya</taxon>
    </lineage>
</organism>
<comment type="caution">
    <text evidence="2">The sequence shown here is derived from an EMBL/GenBank/DDBJ whole genome shotgun (WGS) entry which is preliminary data.</text>
</comment>
<sequence>MNDNTMERMKQLIEEKKNKNVKKENKRPSKCIGYSRGAKRSKKSGGLFDK</sequence>
<protein>
    <submittedName>
        <fullName evidence="2">Uncharacterized protein</fullName>
    </submittedName>
</protein>
<name>A0ABU0JP06_HATLI</name>
<evidence type="ECO:0000313" key="2">
    <source>
        <dbReference type="EMBL" id="MDQ0478820.1"/>
    </source>
</evidence>
<feature type="region of interest" description="Disordered" evidence="1">
    <location>
        <begin position="14"/>
        <end position="50"/>
    </location>
</feature>
<gene>
    <name evidence="2" type="ORF">QOZ93_000548</name>
</gene>
<keyword evidence="3" id="KW-1185">Reference proteome</keyword>
<dbReference type="EMBL" id="JAUSWN010000003">
    <property type="protein sequence ID" value="MDQ0478820.1"/>
    <property type="molecule type" value="Genomic_DNA"/>
</dbReference>
<dbReference type="RefSeq" id="WP_307355011.1">
    <property type="nucleotide sequence ID" value="NZ_BAAACJ010000025.1"/>
</dbReference>